<organism evidence="10 11">
    <name type="scientific">Arctia plantaginis</name>
    <name type="common">Wood tiger moth</name>
    <name type="synonym">Phalaena plantaginis</name>
    <dbReference type="NCBI Taxonomy" id="874455"/>
    <lineage>
        <taxon>Eukaryota</taxon>
        <taxon>Metazoa</taxon>
        <taxon>Ecdysozoa</taxon>
        <taxon>Arthropoda</taxon>
        <taxon>Hexapoda</taxon>
        <taxon>Insecta</taxon>
        <taxon>Pterygota</taxon>
        <taxon>Neoptera</taxon>
        <taxon>Endopterygota</taxon>
        <taxon>Lepidoptera</taxon>
        <taxon>Glossata</taxon>
        <taxon>Ditrysia</taxon>
        <taxon>Noctuoidea</taxon>
        <taxon>Erebidae</taxon>
        <taxon>Arctiinae</taxon>
        <taxon>Arctia</taxon>
    </lineage>
</organism>
<evidence type="ECO:0000256" key="4">
    <source>
        <dbReference type="ARBA" id="ARBA00022753"/>
    </source>
</evidence>
<keyword evidence="5" id="KW-0653">Protein transport</keyword>
<dbReference type="InterPro" id="IPR037789">
    <property type="entry name" value="FIP_classI"/>
</dbReference>
<accession>A0A8S0ZZX9</accession>
<feature type="domain" description="C2" evidence="8">
    <location>
        <begin position="43"/>
        <end position="158"/>
    </location>
</feature>
<evidence type="ECO:0000256" key="7">
    <source>
        <dbReference type="SAM" id="SignalP"/>
    </source>
</evidence>
<dbReference type="Gene3D" id="1.20.5.2440">
    <property type="match status" value="1"/>
</dbReference>
<feature type="chain" id="PRO_5035766842" description="Rab11 family-interacting protein 2" evidence="7">
    <location>
        <begin position="24"/>
        <end position="527"/>
    </location>
</feature>
<keyword evidence="4" id="KW-0967">Endosome</keyword>
<dbReference type="InterPro" id="IPR000008">
    <property type="entry name" value="C2_dom"/>
</dbReference>
<keyword evidence="2" id="KW-0813">Transport</keyword>
<feature type="compositionally biased region" description="Basic and acidic residues" evidence="6">
    <location>
        <begin position="390"/>
        <end position="415"/>
    </location>
</feature>
<keyword evidence="11" id="KW-1185">Reference proteome</keyword>
<gene>
    <name evidence="10" type="ORF">APLA_LOCUS8051</name>
</gene>
<evidence type="ECO:0000256" key="6">
    <source>
        <dbReference type="SAM" id="MobiDB-lite"/>
    </source>
</evidence>
<evidence type="ECO:0000256" key="1">
    <source>
        <dbReference type="ARBA" id="ARBA00004172"/>
    </source>
</evidence>
<feature type="region of interest" description="Disordered" evidence="6">
    <location>
        <begin position="385"/>
        <end position="419"/>
    </location>
</feature>
<comment type="caution">
    <text evidence="10">The sequence shown here is derived from an EMBL/GenBank/DDBJ whole genome shotgun (WGS) entry which is preliminary data.</text>
</comment>
<dbReference type="InterPro" id="IPR019018">
    <property type="entry name" value="Rab-bd_FIP-RBD"/>
</dbReference>
<feature type="compositionally biased region" description="Low complexity" evidence="6">
    <location>
        <begin position="246"/>
        <end position="257"/>
    </location>
</feature>
<evidence type="ECO:0000313" key="10">
    <source>
        <dbReference type="EMBL" id="CAB3239856.1"/>
    </source>
</evidence>
<feature type="signal peptide" evidence="7">
    <location>
        <begin position="1"/>
        <end position="23"/>
    </location>
</feature>
<evidence type="ECO:0008006" key="12">
    <source>
        <dbReference type="Google" id="ProtNLM"/>
    </source>
</evidence>
<dbReference type="PANTHER" id="PTHR15746:SF23">
    <property type="entry name" value="RAB11 INTERACTING PROTEIN, ISOFORM A"/>
    <property type="match status" value="1"/>
</dbReference>
<dbReference type="OrthoDB" id="8956628at2759"/>
<dbReference type="InterPro" id="IPR035892">
    <property type="entry name" value="C2_domain_sf"/>
</dbReference>
<keyword evidence="7" id="KW-0732">Signal</keyword>
<proteinExistence type="predicted"/>
<dbReference type="InterPro" id="IPR037245">
    <property type="entry name" value="FIP-RBD_C_sf"/>
</dbReference>
<dbReference type="Pfam" id="PF00168">
    <property type="entry name" value="C2"/>
    <property type="match status" value="1"/>
</dbReference>
<feature type="region of interest" description="Disordered" evidence="6">
    <location>
        <begin position="235"/>
        <end position="279"/>
    </location>
</feature>
<evidence type="ECO:0000259" key="9">
    <source>
        <dbReference type="PROSITE" id="PS51511"/>
    </source>
</evidence>
<dbReference type="SMART" id="SM00239">
    <property type="entry name" value="C2"/>
    <property type="match status" value="1"/>
</dbReference>
<dbReference type="SUPFAM" id="SSF144270">
    <property type="entry name" value="Eferin C-derminal domain-like"/>
    <property type="match status" value="1"/>
</dbReference>
<dbReference type="SUPFAM" id="SSF49562">
    <property type="entry name" value="C2 domain (Calcium/lipid-binding domain, CaLB)"/>
    <property type="match status" value="1"/>
</dbReference>
<reference evidence="10 11" key="1">
    <citation type="submission" date="2020-04" db="EMBL/GenBank/DDBJ databases">
        <authorList>
            <person name="Wallbank WR R."/>
            <person name="Pardo Diaz C."/>
            <person name="Kozak K."/>
            <person name="Martin S."/>
            <person name="Jiggins C."/>
            <person name="Moest M."/>
            <person name="Warren A I."/>
            <person name="Byers J.R.P. K."/>
            <person name="Montejo-Kovacevich G."/>
            <person name="Yen C E."/>
        </authorList>
    </citation>
    <scope>NUCLEOTIDE SEQUENCE [LARGE SCALE GENOMIC DNA]</scope>
</reference>
<evidence type="ECO:0000259" key="8">
    <source>
        <dbReference type="PROSITE" id="PS50004"/>
    </source>
</evidence>
<feature type="compositionally biased region" description="Polar residues" evidence="6">
    <location>
        <begin position="296"/>
        <end position="306"/>
    </location>
</feature>
<dbReference type="GO" id="GO:0055037">
    <property type="term" value="C:recycling endosome"/>
    <property type="evidence" value="ECO:0007669"/>
    <property type="project" value="UniProtKB-SubCell"/>
</dbReference>
<dbReference type="PANTHER" id="PTHR15746">
    <property type="entry name" value="RAB11-RELATED"/>
    <property type="match status" value="1"/>
</dbReference>
<dbReference type="FunFam" id="2.60.40.150:FF:000151">
    <property type="entry name" value="Rab11 family-interacting protein 1"/>
    <property type="match status" value="1"/>
</dbReference>
<dbReference type="Proteomes" id="UP000494106">
    <property type="component" value="Unassembled WGS sequence"/>
</dbReference>
<dbReference type="PROSITE" id="PS50004">
    <property type="entry name" value="C2"/>
    <property type="match status" value="1"/>
</dbReference>
<dbReference type="GO" id="GO:0015031">
    <property type="term" value="P:protein transport"/>
    <property type="evidence" value="ECO:0007669"/>
    <property type="project" value="UniProtKB-KW"/>
</dbReference>
<dbReference type="Pfam" id="PF09457">
    <property type="entry name" value="RBD-FIP"/>
    <property type="match status" value="1"/>
</dbReference>
<evidence type="ECO:0000313" key="11">
    <source>
        <dbReference type="Proteomes" id="UP000494106"/>
    </source>
</evidence>
<keyword evidence="3" id="KW-0597">Phosphoprotein</keyword>
<dbReference type="GO" id="GO:0031267">
    <property type="term" value="F:small GTPase binding"/>
    <property type="evidence" value="ECO:0007669"/>
    <property type="project" value="InterPro"/>
</dbReference>
<sequence>MKGMKSKLWSWGALSSFLLWVRTYQTRQGGKSFWCCQFHLELWCSDSIHHLKMWDPTHVQVTIQKARGLLIKGKNGTNNCFVTIALGKDKFQTSVKHKATQNVEWIEECELRIPSQGNTAEIVLKVYDEDLIKDHLLGQVSIPLKDLDVYERPRSRWYKLQGKSGKESDKSRGELEVKISFTVKEGSLTDLSKKDKHRSSLSSIAQNVGGSLMSIGSIEKRKSIKKFAKNLGSKMNLNKKDKKSDSSSLSGSIGNLKTSALSTPEHSTPKRLSGEADPGVISEDEDEFAFDDLSHKSSGSSINVQTLPRGHKYTPSPNNASLENLGGGEFLRRSTSSNLVVPEKVSPQKPVRLSLDTFTAPQLPAQVIDKNDEWSQKLYSRRKSNSQLAIDKEKSSSLERNKKLDSPNSLKDKPSPKFFKKFGNTNKQKKLLEERIIVGEENIAEEDSINPAYNSIPKSIVQDFDGKSREELIVMVYNLQKDVQSEKKKNKDLENYLDELLLRVMETTPKILQNPYVRNNSMHIRNK</sequence>
<protein>
    <recommendedName>
        <fullName evidence="12">Rab11 family-interacting protein 2</fullName>
    </recommendedName>
</protein>
<evidence type="ECO:0000256" key="3">
    <source>
        <dbReference type="ARBA" id="ARBA00022553"/>
    </source>
</evidence>
<dbReference type="GO" id="GO:0045055">
    <property type="term" value="P:regulated exocytosis"/>
    <property type="evidence" value="ECO:0007669"/>
    <property type="project" value="TreeGrafter"/>
</dbReference>
<dbReference type="AlphaFoldDB" id="A0A8S0ZZX9"/>
<dbReference type="PROSITE" id="PS51511">
    <property type="entry name" value="FIP_RBD"/>
    <property type="match status" value="1"/>
</dbReference>
<evidence type="ECO:0000256" key="2">
    <source>
        <dbReference type="ARBA" id="ARBA00022448"/>
    </source>
</evidence>
<feature type="domain" description="FIP-RBD" evidence="9">
    <location>
        <begin position="453"/>
        <end position="515"/>
    </location>
</feature>
<dbReference type="Gene3D" id="2.60.40.150">
    <property type="entry name" value="C2 domain"/>
    <property type="match status" value="1"/>
</dbReference>
<evidence type="ECO:0000256" key="5">
    <source>
        <dbReference type="ARBA" id="ARBA00022927"/>
    </source>
</evidence>
<name>A0A8S0ZZX9_ARCPL</name>
<dbReference type="EMBL" id="CADEBC010000503">
    <property type="protein sequence ID" value="CAB3239856.1"/>
    <property type="molecule type" value="Genomic_DNA"/>
</dbReference>
<feature type="region of interest" description="Disordered" evidence="6">
    <location>
        <begin position="293"/>
        <end position="329"/>
    </location>
</feature>
<comment type="subcellular location">
    <subcellularLocation>
        <location evidence="1">Recycling endosome</location>
    </subcellularLocation>
</comment>